<protein>
    <submittedName>
        <fullName evidence="2">Uncharacterized protein</fullName>
    </submittedName>
</protein>
<gene>
    <name evidence="2" type="ORF">J2T10_004109</name>
</gene>
<accession>A0ABT9TRY1</accession>
<keyword evidence="3" id="KW-1185">Reference proteome</keyword>
<reference evidence="2 3" key="1">
    <citation type="submission" date="2023-07" db="EMBL/GenBank/DDBJ databases">
        <title>Sorghum-associated microbial communities from plants grown in Nebraska, USA.</title>
        <authorList>
            <person name="Schachtman D."/>
        </authorList>
    </citation>
    <scope>NUCLEOTIDE SEQUENCE [LARGE SCALE GENOMIC DNA]</scope>
    <source>
        <strain evidence="2 3">CC523</strain>
    </source>
</reference>
<dbReference type="EMBL" id="JAUSSW010000017">
    <property type="protein sequence ID" value="MDQ0104434.1"/>
    <property type="molecule type" value="Genomic_DNA"/>
</dbReference>
<organism evidence="2 3">
    <name type="scientific">Paenarthrobacter nicotinovorans</name>
    <name type="common">Arthrobacter nicotinovorans</name>
    <dbReference type="NCBI Taxonomy" id="29320"/>
    <lineage>
        <taxon>Bacteria</taxon>
        <taxon>Bacillati</taxon>
        <taxon>Actinomycetota</taxon>
        <taxon>Actinomycetes</taxon>
        <taxon>Micrococcales</taxon>
        <taxon>Micrococcaceae</taxon>
        <taxon>Paenarthrobacter</taxon>
    </lineage>
</organism>
<evidence type="ECO:0000313" key="3">
    <source>
        <dbReference type="Proteomes" id="UP001244563"/>
    </source>
</evidence>
<feature type="compositionally biased region" description="Basic and acidic residues" evidence="1">
    <location>
        <begin position="33"/>
        <end position="48"/>
    </location>
</feature>
<dbReference type="Proteomes" id="UP001244563">
    <property type="component" value="Unassembled WGS sequence"/>
</dbReference>
<comment type="caution">
    <text evidence="2">The sequence shown here is derived from an EMBL/GenBank/DDBJ whole genome shotgun (WGS) entry which is preliminary data.</text>
</comment>
<proteinExistence type="predicted"/>
<sequence length="48" mass="5372">MAEDVKGWTVPAAQLVRRRYEPSDVESIILTDPKTEEATERADEPEAA</sequence>
<evidence type="ECO:0000256" key="1">
    <source>
        <dbReference type="SAM" id="MobiDB-lite"/>
    </source>
</evidence>
<evidence type="ECO:0000313" key="2">
    <source>
        <dbReference type="EMBL" id="MDQ0104434.1"/>
    </source>
</evidence>
<feature type="region of interest" description="Disordered" evidence="1">
    <location>
        <begin position="27"/>
        <end position="48"/>
    </location>
</feature>
<name>A0ABT9TRY1_PAENI</name>
<dbReference type="RefSeq" id="WP_306879655.1">
    <property type="nucleotide sequence ID" value="NZ_JAUSSW010000017.1"/>
</dbReference>